<feature type="compositionally biased region" description="Basic residues" evidence="1">
    <location>
        <begin position="1"/>
        <end position="10"/>
    </location>
</feature>
<proteinExistence type="predicted"/>
<accession>A0AAW0D612</accession>
<evidence type="ECO:0000256" key="1">
    <source>
        <dbReference type="SAM" id="MobiDB-lite"/>
    </source>
</evidence>
<keyword evidence="2" id="KW-0812">Transmembrane</keyword>
<dbReference type="InterPro" id="IPR041457">
    <property type="entry name" value="CxC2_KDZ-assoc"/>
</dbReference>
<dbReference type="EMBL" id="JAYKXP010000025">
    <property type="protein sequence ID" value="KAK7045327.1"/>
    <property type="molecule type" value="Genomic_DNA"/>
</dbReference>
<feature type="transmembrane region" description="Helical" evidence="2">
    <location>
        <begin position="471"/>
        <end position="492"/>
    </location>
</feature>
<dbReference type="Pfam" id="PF18758">
    <property type="entry name" value="KDZ"/>
    <property type="match status" value="1"/>
</dbReference>
<feature type="compositionally biased region" description="Basic and acidic residues" evidence="1">
    <location>
        <begin position="11"/>
        <end position="20"/>
    </location>
</feature>
<feature type="compositionally biased region" description="Low complexity" evidence="1">
    <location>
        <begin position="21"/>
        <end position="31"/>
    </location>
</feature>
<keyword evidence="2" id="KW-0472">Membrane</keyword>
<comment type="caution">
    <text evidence="4">The sequence shown here is derived from an EMBL/GenBank/DDBJ whole genome shotgun (WGS) entry which is preliminary data.</text>
</comment>
<sequence length="1099" mass="124735">MPKSGRNRNKGRFDSLELKSSRTQKSYSSSSAGLRVSHLEVDAPVIAQPDPLPELHPATIYDWAMSDTISLPGPIETPFEETGNIEEPGRLKVKPRAKRYEDSDAPLITWKEKYRDNYLDWILVGEGRGRLFTGTCRCGSPLAKFRCLDCLALPLSCKTCLIKQHQYLPVHRTQEWSGDFFKPVTLSSLGIIVQLGHAVGEHCPHYVSGQGDFVVLGVNGIHPLNLFFCGCENAPEQYEQLLEIGWWPSSYKEPRSAATFELLRHFHILNLQGQVPPTDYYRSLEQLTDGSGLTYIPDRLQQFMLMVRQWRHLKAMKRCGRGHDPSGIAGTKWGEATVPCRCCPHPDKNLPKDWRMANAEESWKYGICLSVDANFKQKARARANDHRDPALGPGFGCFVPPEEYLQIVKDSQQNEISHCVGFNAIGKANNKKSKGLRATGIGSVTCSRHELFRPNGVGDLQKGERYCNMDAILLFSIMSCYWLLLVISYDIACQWYKNFMARMKTLPAYLHIPSFTSLKFKVPKFHLPAHVPACFAPFSFNFTKGVGKTDGEAIERNWSTLNGIARCVSMMTAGGRLDTIDDFCNFSNWRKTVNLGTSFMKKATKAIPEAIITARAFSALHDGMKRSYSDKVKQWEKEVVQWEEGRSQNCPYDVPSKKTTYAHVKRELAEEEYKREVAGKGSSAIAPGTIICEGLEIIDTQVQLRGIATSTKSTDYQQTNLLTRRTQLLGRIRRYYQLQTTHIPTLSQHIKDLAPDAASTPETLPLYLPSFFEQEAREKLYTAEQIDAEARLRYALMVERIDDLRTCLLTRAVAYGDKQRNTPSQGLYTRSQALQQQIEDKIKVIREEYKTAREAVASLRGTGPWSNEYQELRPEDIRGINERVLRQEEKASYIAEQRLAGISEQQITALLSGRSENIVTTTEDTSNVLSKREAPSWIWYSGIASGNQSQIVDTCERSLLLFLTWSDATQVLRVEWCKARARAHRAREELELLEEEMRRSISFCHWRAQWWKEQIGRRDGISRHLSEGLRAYALEQTDAEMIRAISWSTSWQAMRDRLTAIIKTVRDPGSDLDGMLRSLATLTVELDLDVADVEDVDES</sequence>
<reference evidence="4 5" key="1">
    <citation type="submission" date="2024-01" db="EMBL/GenBank/DDBJ databases">
        <title>A draft genome for a cacao thread blight-causing isolate of Paramarasmius palmivorus.</title>
        <authorList>
            <person name="Baruah I.K."/>
            <person name="Bukari Y."/>
            <person name="Amoako-Attah I."/>
            <person name="Meinhardt L.W."/>
            <person name="Bailey B.A."/>
            <person name="Cohen S.P."/>
        </authorList>
    </citation>
    <scope>NUCLEOTIDE SEQUENCE [LARGE SCALE GENOMIC DNA]</scope>
    <source>
        <strain evidence="4 5">GH-12</strain>
    </source>
</reference>
<evidence type="ECO:0000259" key="3">
    <source>
        <dbReference type="Pfam" id="PF18803"/>
    </source>
</evidence>
<dbReference type="Proteomes" id="UP001383192">
    <property type="component" value="Unassembled WGS sequence"/>
</dbReference>
<dbReference type="AlphaFoldDB" id="A0AAW0D612"/>
<feature type="domain" description="CxC2-like cysteine cluster KDZ transposase-associated" evidence="3">
    <location>
        <begin position="186"/>
        <end position="291"/>
    </location>
</feature>
<protein>
    <recommendedName>
        <fullName evidence="3">CxC2-like cysteine cluster KDZ transposase-associated domain-containing protein</fullName>
    </recommendedName>
</protein>
<keyword evidence="5" id="KW-1185">Reference proteome</keyword>
<name>A0AAW0D612_9AGAR</name>
<evidence type="ECO:0000313" key="5">
    <source>
        <dbReference type="Proteomes" id="UP001383192"/>
    </source>
</evidence>
<gene>
    <name evidence="4" type="ORF">VNI00_007576</name>
</gene>
<keyword evidence="2" id="KW-1133">Transmembrane helix</keyword>
<evidence type="ECO:0000313" key="4">
    <source>
        <dbReference type="EMBL" id="KAK7045327.1"/>
    </source>
</evidence>
<dbReference type="Pfam" id="PF18803">
    <property type="entry name" value="CxC2"/>
    <property type="match status" value="1"/>
</dbReference>
<organism evidence="4 5">
    <name type="scientific">Paramarasmius palmivorus</name>
    <dbReference type="NCBI Taxonomy" id="297713"/>
    <lineage>
        <taxon>Eukaryota</taxon>
        <taxon>Fungi</taxon>
        <taxon>Dikarya</taxon>
        <taxon>Basidiomycota</taxon>
        <taxon>Agaricomycotina</taxon>
        <taxon>Agaricomycetes</taxon>
        <taxon>Agaricomycetidae</taxon>
        <taxon>Agaricales</taxon>
        <taxon>Marasmiineae</taxon>
        <taxon>Marasmiaceae</taxon>
        <taxon>Paramarasmius</taxon>
    </lineage>
</organism>
<evidence type="ECO:0000256" key="2">
    <source>
        <dbReference type="SAM" id="Phobius"/>
    </source>
</evidence>
<dbReference type="InterPro" id="IPR040521">
    <property type="entry name" value="KDZ"/>
</dbReference>
<dbReference type="PANTHER" id="PTHR33096:SF1">
    <property type="entry name" value="CXC1-LIKE CYSTEINE CLUSTER ASSOCIATED WITH KDZ TRANSPOSASES DOMAIN-CONTAINING PROTEIN"/>
    <property type="match status" value="1"/>
</dbReference>
<dbReference type="PANTHER" id="PTHR33096">
    <property type="entry name" value="CXC2 DOMAIN-CONTAINING PROTEIN"/>
    <property type="match status" value="1"/>
</dbReference>
<feature type="region of interest" description="Disordered" evidence="1">
    <location>
        <begin position="1"/>
        <end position="33"/>
    </location>
</feature>